<evidence type="ECO:0000313" key="2">
    <source>
        <dbReference type="EMBL" id="UMM14025.1"/>
    </source>
</evidence>
<keyword evidence="1" id="KW-0812">Transmembrane</keyword>
<dbReference type="AlphaFoldDB" id="A0AAE9J3P8"/>
<name>A0AAE9J3P8_CAEBR</name>
<proteinExistence type="predicted"/>
<evidence type="ECO:0000313" key="3">
    <source>
        <dbReference type="Proteomes" id="UP000829354"/>
    </source>
</evidence>
<reference evidence="2 3" key="1">
    <citation type="submission" date="2022-04" db="EMBL/GenBank/DDBJ databases">
        <title>Chromosome-level reference genomes for two strains of Caenorhabditis briggsae: an improved platform for comparative genomics.</title>
        <authorList>
            <person name="Stevens L."/>
            <person name="Andersen E."/>
        </authorList>
    </citation>
    <scope>NUCLEOTIDE SEQUENCE [LARGE SCALE GENOMIC DNA]</scope>
    <source>
        <strain evidence="2">VX34</strain>
        <tissue evidence="2">Whole-organism</tissue>
    </source>
</reference>
<keyword evidence="3" id="KW-1185">Reference proteome</keyword>
<accession>A0AAE9J3P8</accession>
<feature type="transmembrane region" description="Helical" evidence="1">
    <location>
        <begin position="58"/>
        <end position="76"/>
    </location>
</feature>
<keyword evidence="1" id="KW-0472">Membrane</keyword>
<sequence length="141" mass="16065">MRHYRAIHRSFSHAAMLGVGYMIGKSYRFGYKVYQSPNDPDASEVLLRVERKEGGYPMFWRFLLIVLFLVVMALGAPSTKNPTQSSTKTHEFEELNPIDYRVCCTGQKDGTMECHGCDFAKPQDFRICCTLYNGTMSCHGC</sequence>
<dbReference type="Proteomes" id="UP000829354">
    <property type="component" value="Chromosome I"/>
</dbReference>
<keyword evidence="1" id="KW-1133">Transmembrane helix</keyword>
<gene>
    <name evidence="2" type="ORF">L5515_002015</name>
</gene>
<protein>
    <submittedName>
        <fullName evidence="2">Uncharacterized protein</fullName>
    </submittedName>
</protein>
<evidence type="ECO:0000256" key="1">
    <source>
        <dbReference type="SAM" id="Phobius"/>
    </source>
</evidence>
<organism evidence="2 3">
    <name type="scientific">Caenorhabditis briggsae</name>
    <dbReference type="NCBI Taxonomy" id="6238"/>
    <lineage>
        <taxon>Eukaryota</taxon>
        <taxon>Metazoa</taxon>
        <taxon>Ecdysozoa</taxon>
        <taxon>Nematoda</taxon>
        <taxon>Chromadorea</taxon>
        <taxon>Rhabditida</taxon>
        <taxon>Rhabditina</taxon>
        <taxon>Rhabditomorpha</taxon>
        <taxon>Rhabditoidea</taxon>
        <taxon>Rhabditidae</taxon>
        <taxon>Peloderinae</taxon>
        <taxon>Caenorhabditis</taxon>
    </lineage>
</organism>
<dbReference type="EMBL" id="CP092620">
    <property type="protein sequence ID" value="UMM14025.1"/>
    <property type="molecule type" value="Genomic_DNA"/>
</dbReference>